<dbReference type="PANTHER" id="PTHR24223">
    <property type="entry name" value="ATP-BINDING CASSETTE SUB-FAMILY C"/>
    <property type="match status" value="1"/>
</dbReference>
<dbReference type="GO" id="GO:0005774">
    <property type="term" value="C:vacuolar membrane"/>
    <property type="evidence" value="ECO:0007669"/>
    <property type="project" value="UniProtKB-SubCell"/>
</dbReference>
<comment type="similarity">
    <text evidence="3">Belongs to the ABC transporter superfamily. ABCC family. Conjugate transporter (TC 3.A.1.208) subfamily.</text>
</comment>
<feature type="transmembrane region" description="Helical" evidence="17">
    <location>
        <begin position="1093"/>
        <end position="1112"/>
    </location>
</feature>
<evidence type="ECO:0000256" key="8">
    <source>
        <dbReference type="ARBA" id="ARBA00022737"/>
    </source>
</evidence>
<dbReference type="Pfam" id="PF00005">
    <property type="entry name" value="ABC_tran"/>
    <property type="match status" value="2"/>
</dbReference>
<dbReference type="CDD" id="cd18595">
    <property type="entry name" value="ABC_6TM_MRP1_2_3_6_D1_like"/>
    <property type="match status" value="1"/>
</dbReference>
<dbReference type="InterPro" id="IPR017871">
    <property type="entry name" value="ABC_transporter-like_CS"/>
</dbReference>
<feature type="domain" description="ABC transmembrane type-1" evidence="19">
    <location>
        <begin position="346"/>
        <end position="617"/>
    </location>
</feature>
<sequence length="1612" mass="181252">MAVDFGDFCGNSSFWNESLLTESNYPKFTECFIHTALVWAPCGLLWISLPVYMIFLTATQKAPPNPIQTLNITKTLISVLLCALCVIQLIRHTDDSNTYTAIYVADIIKIVTFLLSIIIVQIDRRYGRINSLPLFFYWLLMAVTNIIPFYTNFMEKVYETDQTEFGTQCCISILLIIQFFAFCFAEKRGRQGYIDLSKSQTPSLELTASLPSMFSFWWTNKLIWTGYKKTLTESDVNDLHPEDVSSYQVPRFEKAWQQEVERCEQFNKLYISLHGPPKNRNSSIEKTVRVQDNEKSKLLPKHKKEKGDEEEKDDSPLKKPSLVRVLFKVYGLELVCLQITRTCFDLLSFVTPKITEALLAYIQGEKRDNEIWKGYLLATSYFVVSSITSICSNQILNRNKRLGMHIKCSITAAIYKKALTISNEAKRESTLGEIVNLMSVDCQRLENVMNYCYIFFSAPFQISIALYMLYDQIGVATFAGLGVVLILMPMNTIVSVSLRKFNRQMMKLKDRRIRLMNELLNGMKVLKVYGWEEAFEKKVSTYRSEEIRLIFKLSFVMASLSLIFQIIPYFVQVASFGVFIAVDGYLDPSKAFVSISLFNILTSALSMMPMFIPALIQAGVSITRIVGFFRQPDLSPDARTYDPRSEDAIKIENGTFTWDNVMPEPTLKNINLKLKPGKLVAVVGTVGCGKSSLLSAILGEMNKTKGKVTVKYNNMAYVPQEAWIQNATLRDNILFATDFKSSLYSKVVEACALKSDLDILPGGDQTEIGEKGINISGGQKQRVSLARAVYSRSDIYLLDDPLSAVDSHVGKHIFQEVISNKGMLKGKTRVMVTHGVHWLPMVDHIIVMKNGGISEMGSYEQLVSHDGEFAQFLKEYFIQEADALSEDDTAKSQDPEIDELKKQVLTRLESLTGASSADEAGKSQDDQSYKRKLSLTVSARRESWTASTNLTLSTKESLTGSNRLRRRGSQSAGSREEKRGKGIHRRVDNLDDGLIDEDLEEEKPEKLEKGSVKIVKGQRLVQAEKAETGGVKMKVYIDYIRSVGSYSTIFSFLCYLIYMGSNIFSGIWLSMWTDDTYLANRNLSDTEEYADKTNLYIGLYGGLGVIQGIFTYSFSASMLVKTVVASNVLHNAMLNNIMRSPMSFFDTTPIGRIVNRFSKDVDVLDNMLPNVLRQSVQSMGRVLISLINISYSTPIVLSVIVPVVILYVLMQRVYIPASRQIRRIDSTTKSPIYVHFSETLSGVSSIRAYAAQERFYENSMRLVDYNMKFYFGSIVASSWLQIRLQFLGNVIVLAAAMFAQADTGLTAGLAGLAVSYAQQVTGALSQVIQVATQAETNIVSAERILEYSEIETEAAWKNPKLRLPEPWPEDGEIDFDDLQIKYREGLELVLRGITCNIKGGEKVGIVGRTGAGKSSLSVALFRLVEAASGKISIDNQNIATLGLHDLRKNITILPQDPVIFSGTLRMNLDPAEMYTDHQIWEALEHAHLKGFVTNLPSQLDYECGEGGQNLSMGQRQLVCLARCLLRKSKILVLDEATAAVDMETDDLIQKTIRTEFKSSTVLTIAHRLNTIMDYDRVIVMDKGKIKEIDSPQALLKDQQSTFYSMAKDANLV</sequence>
<dbReference type="OrthoDB" id="6500128at2759"/>
<dbReference type="InterPro" id="IPR011527">
    <property type="entry name" value="ABC1_TM_dom"/>
</dbReference>
<dbReference type="GO" id="GO:0005886">
    <property type="term" value="C:plasma membrane"/>
    <property type="evidence" value="ECO:0007669"/>
    <property type="project" value="UniProtKB-SubCell"/>
</dbReference>
<feature type="transmembrane region" description="Helical" evidence="17">
    <location>
        <begin position="36"/>
        <end position="58"/>
    </location>
</feature>
<feature type="transmembrane region" description="Helical" evidence="17">
    <location>
        <begin position="102"/>
        <end position="122"/>
    </location>
</feature>
<evidence type="ECO:0000256" key="3">
    <source>
        <dbReference type="ARBA" id="ARBA00009726"/>
    </source>
</evidence>
<evidence type="ECO:0000256" key="2">
    <source>
        <dbReference type="ARBA" id="ARBA00004651"/>
    </source>
</evidence>
<keyword evidence="4" id="KW-0813">Transport</keyword>
<comment type="catalytic activity">
    <reaction evidence="15">
        <text>leukotriene C4(in) + ATP + H2O = leukotriene C4(out) + ADP + phosphate + H(+)</text>
        <dbReference type="Rhea" id="RHEA:38963"/>
        <dbReference type="ChEBI" id="CHEBI:15377"/>
        <dbReference type="ChEBI" id="CHEBI:15378"/>
        <dbReference type="ChEBI" id="CHEBI:30616"/>
        <dbReference type="ChEBI" id="CHEBI:43474"/>
        <dbReference type="ChEBI" id="CHEBI:57973"/>
        <dbReference type="ChEBI" id="CHEBI:456216"/>
    </reaction>
    <physiologicalReaction direction="left-to-right" evidence="15">
        <dbReference type="Rhea" id="RHEA:38964"/>
    </physiologicalReaction>
</comment>
<dbReference type="CDD" id="cd03244">
    <property type="entry name" value="ABCC_MRP_domain2"/>
    <property type="match status" value="1"/>
</dbReference>
<dbReference type="Gene3D" id="1.20.1560.10">
    <property type="entry name" value="ABC transporter type 1, transmembrane domain"/>
    <property type="match status" value="2"/>
</dbReference>
<evidence type="ECO:0000256" key="17">
    <source>
        <dbReference type="SAM" id="Phobius"/>
    </source>
</evidence>
<keyword evidence="5" id="KW-1003">Cell membrane</keyword>
<dbReference type="Pfam" id="PF24357">
    <property type="entry name" value="TMD0_ABC"/>
    <property type="match status" value="1"/>
</dbReference>
<evidence type="ECO:0000259" key="19">
    <source>
        <dbReference type="PROSITE" id="PS50929"/>
    </source>
</evidence>
<evidence type="ECO:0000256" key="5">
    <source>
        <dbReference type="ARBA" id="ARBA00022475"/>
    </source>
</evidence>
<dbReference type="GO" id="GO:0016887">
    <property type="term" value="F:ATP hydrolysis activity"/>
    <property type="evidence" value="ECO:0007669"/>
    <property type="project" value="InterPro"/>
</dbReference>
<dbReference type="InterPro" id="IPR050173">
    <property type="entry name" value="ABC_transporter_C-like"/>
</dbReference>
<dbReference type="EC" id="7.6.2.3" evidence="14"/>
<evidence type="ECO:0000259" key="18">
    <source>
        <dbReference type="PROSITE" id="PS50893"/>
    </source>
</evidence>
<feature type="domain" description="ABC transporter" evidence="18">
    <location>
        <begin position="649"/>
        <end position="875"/>
    </location>
</feature>
<keyword evidence="10" id="KW-0067">ATP-binding</keyword>
<feature type="region of interest" description="Disordered" evidence="16">
    <location>
        <begin position="295"/>
        <end position="316"/>
    </location>
</feature>
<dbReference type="FunFam" id="3.40.50.300:FF:000074">
    <property type="entry name" value="Multidrug resistance-associated protein 5 isoform 1"/>
    <property type="match status" value="1"/>
</dbReference>
<feature type="transmembrane region" description="Helical" evidence="17">
    <location>
        <begin position="165"/>
        <end position="185"/>
    </location>
</feature>
<feature type="transmembrane region" description="Helical" evidence="17">
    <location>
        <begin position="549"/>
        <end position="571"/>
    </location>
</feature>
<dbReference type="GO" id="GO:0000323">
    <property type="term" value="C:lytic vacuole"/>
    <property type="evidence" value="ECO:0007669"/>
    <property type="project" value="UniProtKB-ARBA"/>
</dbReference>
<dbReference type="SUPFAM" id="SSF90123">
    <property type="entry name" value="ABC transporter transmembrane region"/>
    <property type="match status" value="2"/>
</dbReference>
<protein>
    <recommendedName>
        <fullName evidence="14">ABC-type glutathione-S-conjugate transporter</fullName>
        <ecNumber evidence="14">7.6.2.3</ecNumber>
    </recommendedName>
</protein>
<evidence type="ECO:0000256" key="7">
    <source>
        <dbReference type="ARBA" id="ARBA00022692"/>
    </source>
</evidence>
<evidence type="ECO:0000256" key="9">
    <source>
        <dbReference type="ARBA" id="ARBA00022741"/>
    </source>
</evidence>
<feature type="transmembrane region" description="Helical" evidence="17">
    <location>
        <begin position="134"/>
        <end position="153"/>
    </location>
</feature>
<evidence type="ECO:0000256" key="12">
    <source>
        <dbReference type="ARBA" id="ARBA00022989"/>
    </source>
</evidence>
<evidence type="ECO:0000256" key="10">
    <source>
        <dbReference type="ARBA" id="ARBA00022840"/>
    </source>
</evidence>
<feature type="transmembrane region" description="Helical" evidence="17">
    <location>
        <begin position="591"/>
        <end position="616"/>
    </location>
</feature>
<feature type="region of interest" description="Disordered" evidence="16">
    <location>
        <begin position="955"/>
        <end position="983"/>
    </location>
</feature>
<dbReference type="PROSITE" id="PS50893">
    <property type="entry name" value="ABC_TRANSPORTER_2"/>
    <property type="match status" value="2"/>
</dbReference>
<evidence type="ECO:0000256" key="1">
    <source>
        <dbReference type="ARBA" id="ARBA00004128"/>
    </source>
</evidence>
<keyword evidence="6" id="KW-0926">Vacuole</keyword>
<dbReference type="InterPro" id="IPR003439">
    <property type="entry name" value="ABC_transporter-like_ATP-bd"/>
</dbReference>
<organism evidence="20 21">
    <name type="scientific">Biomphalaria glabrata</name>
    <name type="common">Bloodfluke planorb</name>
    <name type="synonym">Freshwater snail</name>
    <dbReference type="NCBI Taxonomy" id="6526"/>
    <lineage>
        <taxon>Eukaryota</taxon>
        <taxon>Metazoa</taxon>
        <taxon>Spiralia</taxon>
        <taxon>Lophotrochozoa</taxon>
        <taxon>Mollusca</taxon>
        <taxon>Gastropoda</taxon>
        <taxon>Heterobranchia</taxon>
        <taxon>Euthyneura</taxon>
        <taxon>Panpulmonata</taxon>
        <taxon>Hygrophila</taxon>
        <taxon>Lymnaeoidea</taxon>
        <taxon>Planorbidae</taxon>
        <taxon>Biomphalaria</taxon>
    </lineage>
</organism>
<keyword evidence="20" id="KW-1185">Reference proteome</keyword>
<feature type="transmembrane region" description="Helical" evidence="17">
    <location>
        <begin position="476"/>
        <end position="498"/>
    </location>
</feature>
<dbReference type="InterPro" id="IPR003593">
    <property type="entry name" value="AAA+_ATPase"/>
</dbReference>
<feature type="compositionally biased region" description="Basic and acidic residues" evidence="16">
    <location>
        <begin position="305"/>
        <end position="316"/>
    </location>
</feature>
<dbReference type="FunFam" id="3.40.50.300:FF:000293">
    <property type="entry name" value="ATP binding cassette subfamily C member 1"/>
    <property type="match status" value="1"/>
</dbReference>
<keyword evidence="11" id="KW-1278">Translocase</keyword>
<dbReference type="PANTHER" id="PTHR24223:SF443">
    <property type="entry name" value="MULTIDRUG-RESISTANCE LIKE PROTEIN 1, ISOFORM I"/>
    <property type="match status" value="1"/>
</dbReference>
<dbReference type="FunFam" id="1.20.1560.10:FF:000001">
    <property type="entry name" value="ATP-binding cassette subfamily C member 1"/>
    <property type="match status" value="1"/>
</dbReference>
<proteinExistence type="inferred from homology"/>
<feature type="transmembrane region" description="Helical" evidence="17">
    <location>
        <begin position="1049"/>
        <end position="1073"/>
    </location>
</feature>
<feature type="transmembrane region" description="Helical" evidence="17">
    <location>
        <begin position="1182"/>
        <end position="1210"/>
    </location>
</feature>
<feature type="domain" description="ABC transporter" evidence="18">
    <location>
        <begin position="1373"/>
        <end position="1607"/>
    </location>
</feature>
<dbReference type="Gene3D" id="3.40.50.300">
    <property type="entry name" value="P-loop containing nucleotide triphosphate hydrolases"/>
    <property type="match status" value="2"/>
</dbReference>
<dbReference type="InterPro" id="IPR005292">
    <property type="entry name" value="MRP"/>
</dbReference>
<accession>A0A9W3AY28</accession>
<evidence type="ECO:0000256" key="14">
    <source>
        <dbReference type="ARBA" id="ARBA00024220"/>
    </source>
</evidence>
<dbReference type="InterPro" id="IPR036640">
    <property type="entry name" value="ABC1_TM_sf"/>
</dbReference>
<dbReference type="RefSeq" id="XP_055892125.1">
    <property type="nucleotide sequence ID" value="XM_056036150.1"/>
</dbReference>
<dbReference type="InterPro" id="IPR027417">
    <property type="entry name" value="P-loop_NTPase"/>
</dbReference>
<dbReference type="OMA" id="NINDAEM"/>
<keyword evidence="12 17" id="KW-1133">Transmembrane helix</keyword>
<dbReference type="NCBIfam" id="TIGR00957">
    <property type="entry name" value="MRP_assoc_pro"/>
    <property type="match status" value="1"/>
</dbReference>
<keyword evidence="8" id="KW-0677">Repeat</keyword>
<feature type="transmembrane region" description="Helical" evidence="17">
    <location>
        <begin position="70"/>
        <end position="90"/>
    </location>
</feature>
<dbReference type="Pfam" id="PF00664">
    <property type="entry name" value="ABC_membrane"/>
    <property type="match status" value="2"/>
</dbReference>
<evidence type="ECO:0000313" key="20">
    <source>
        <dbReference type="Proteomes" id="UP001165740"/>
    </source>
</evidence>
<dbReference type="SMART" id="SM00382">
    <property type="entry name" value="AAA"/>
    <property type="match status" value="2"/>
</dbReference>
<evidence type="ECO:0000256" key="13">
    <source>
        <dbReference type="ARBA" id="ARBA00023136"/>
    </source>
</evidence>
<evidence type="ECO:0000256" key="15">
    <source>
        <dbReference type="ARBA" id="ARBA00047523"/>
    </source>
</evidence>
<evidence type="ECO:0000256" key="16">
    <source>
        <dbReference type="SAM" id="MobiDB-lite"/>
    </source>
</evidence>
<feature type="transmembrane region" description="Helical" evidence="17">
    <location>
        <begin position="448"/>
        <end position="470"/>
    </location>
</feature>
<dbReference type="Proteomes" id="UP001165740">
    <property type="component" value="Chromosome 7"/>
</dbReference>
<name>A0A9W3AY28_BIOGL</name>
<dbReference type="PROSITE" id="PS50929">
    <property type="entry name" value="ABC_TM1F"/>
    <property type="match status" value="2"/>
</dbReference>
<evidence type="ECO:0000256" key="6">
    <source>
        <dbReference type="ARBA" id="ARBA00022554"/>
    </source>
</evidence>
<evidence type="ECO:0000313" key="21">
    <source>
        <dbReference type="RefSeq" id="XP_055892125.1"/>
    </source>
</evidence>
<dbReference type="SUPFAM" id="SSF52540">
    <property type="entry name" value="P-loop containing nucleoside triphosphate hydrolases"/>
    <property type="match status" value="2"/>
</dbReference>
<dbReference type="GO" id="GO:0015431">
    <property type="term" value="F:ABC-type glutathione S-conjugate transporter activity"/>
    <property type="evidence" value="ECO:0007669"/>
    <property type="project" value="UniProtKB-EC"/>
</dbReference>
<feature type="compositionally biased region" description="Basic and acidic residues" evidence="16">
    <location>
        <begin position="974"/>
        <end position="983"/>
    </location>
</feature>
<dbReference type="FunFam" id="1.20.1560.10:FF:000020">
    <property type="entry name" value="ABC metal ion transporter"/>
    <property type="match status" value="1"/>
</dbReference>
<dbReference type="InterPro" id="IPR056227">
    <property type="entry name" value="TMD0_ABC"/>
</dbReference>
<dbReference type="PROSITE" id="PS00211">
    <property type="entry name" value="ABC_TRANSPORTER_1"/>
    <property type="match status" value="1"/>
</dbReference>
<reference evidence="21" key="1">
    <citation type="submission" date="2025-08" db="UniProtKB">
        <authorList>
            <consortium name="RefSeq"/>
        </authorList>
    </citation>
    <scope>IDENTIFICATION</scope>
</reference>
<dbReference type="CDD" id="cd18603">
    <property type="entry name" value="ABC_6TM_MRP1_2_3_6_D2_like"/>
    <property type="match status" value="1"/>
</dbReference>
<dbReference type="CDD" id="cd03250">
    <property type="entry name" value="ABCC_MRP_domain1"/>
    <property type="match status" value="1"/>
</dbReference>
<keyword evidence="9" id="KW-0547">Nucleotide-binding</keyword>
<evidence type="ECO:0000256" key="4">
    <source>
        <dbReference type="ARBA" id="ARBA00022448"/>
    </source>
</evidence>
<evidence type="ECO:0000256" key="11">
    <source>
        <dbReference type="ARBA" id="ARBA00022967"/>
    </source>
</evidence>
<dbReference type="GO" id="GO:0005524">
    <property type="term" value="F:ATP binding"/>
    <property type="evidence" value="ECO:0007669"/>
    <property type="project" value="UniProtKB-KW"/>
</dbReference>
<keyword evidence="13 17" id="KW-0472">Membrane</keyword>
<gene>
    <name evidence="21" type="primary">LOC106062240</name>
</gene>
<comment type="subcellular location">
    <subcellularLocation>
        <location evidence="2">Cell membrane</location>
        <topology evidence="2">Multi-pass membrane protein</topology>
    </subcellularLocation>
    <subcellularLocation>
        <location evidence="1">Vacuole membrane</location>
        <topology evidence="1">Multi-pass membrane protein</topology>
    </subcellularLocation>
</comment>
<keyword evidence="7 17" id="KW-0812">Transmembrane</keyword>
<feature type="domain" description="ABC transmembrane type-1" evidence="19">
    <location>
        <begin position="1049"/>
        <end position="1336"/>
    </location>
</feature>
<dbReference type="GeneID" id="106062240"/>